<comment type="caution">
    <text evidence="1">The sequence shown here is derived from an EMBL/GenBank/DDBJ whole genome shotgun (WGS) entry which is preliminary data.</text>
</comment>
<accession>A0A3S5ARZ3</accession>
<dbReference type="Proteomes" id="UP000784294">
    <property type="component" value="Unassembled WGS sequence"/>
</dbReference>
<protein>
    <submittedName>
        <fullName evidence="1">Uncharacterized protein</fullName>
    </submittedName>
</protein>
<reference evidence="1" key="1">
    <citation type="submission" date="2018-11" db="EMBL/GenBank/DDBJ databases">
        <authorList>
            <consortium name="Pathogen Informatics"/>
        </authorList>
    </citation>
    <scope>NUCLEOTIDE SEQUENCE</scope>
</reference>
<organism evidence="1 2">
    <name type="scientific">Protopolystoma xenopodis</name>
    <dbReference type="NCBI Taxonomy" id="117903"/>
    <lineage>
        <taxon>Eukaryota</taxon>
        <taxon>Metazoa</taxon>
        <taxon>Spiralia</taxon>
        <taxon>Lophotrochozoa</taxon>
        <taxon>Platyhelminthes</taxon>
        <taxon>Monogenea</taxon>
        <taxon>Polyopisthocotylea</taxon>
        <taxon>Polystomatidea</taxon>
        <taxon>Polystomatidae</taxon>
        <taxon>Protopolystoma</taxon>
    </lineage>
</organism>
<proteinExistence type="predicted"/>
<name>A0A3S5ARZ3_9PLAT</name>
<sequence>MGEMTVKAKEENKRTLSVVRRRFEDKLAPLPRLWKASLSLDTLSGRQSEEVERQVPPFWPQPVGKVPLLFLFATRVKGSKGTSIHTTFGTKLHFHASAWPVSVRPFDSLPGYTLSQRREAKSGVNRMDDRREEIR</sequence>
<evidence type="ECO:0000313" key="2">
    <source>
        <dbReference type="Proteomes" id="UP000784294"/>
    </source>
</evidence>
<evidence type="ECO:0000313" key="1">
    <source>
        <dbReference type="EMBL" id="VEL23694.1"/>
    </source>
</evidence>
<gene>
    <name evidence="1" type="ORF">PXEA_LOCUS17134</name>
</gene>
<dbReference type="EMBL" id="CAAALY010063341">
    <property type="protein sequence ID" value="VEL23694.1"/>
    <property type="molecule type" value="Genomic_DNA"/>
</dbReference>
<dbReference type="AlphaFoldDB" id="A0A3S5ARZ3"/>
<keyword evidence="2" id="KW-1185">Reference proteome</keyword>